<reference evidence="1 2" key="1">
    <citation type="journal article" date="2015" name="Genome Biol. Evol.">
        <title>Comparative Genomics of a Bacterivorous Green Alga Reveals Evolutionary Causalities and Consequences of Phago-Mixotrophic Mode of Nutrition.</title>
        <authorList>
            <person name="Burns J.A."/>
            <person name="Paasch A."/>
            <person name="Narechania A."/>
            <person name="Kim E."/>
        </authorList>
    </citation>
    <scope>NUCLEOTIDE SEQUENCE [LARGE SCALE GENOMIC DNA]</scope>
    <source>
        <strain evidence="1 2">PLY_AMNH</strain>
    </source>
</reference>
<sequence length="98" mass="10226">MDLAVMVPAPVGPVLEPVESVLVPARDLNQLLAPVHLVNRSPILREEYSALFCQSLLVPFPSLMASLPARKLFHGVLAQGDSSIAVSVAASVAASVVA</sequence>
<accession>A0AAE0G8K1</accession>
<dbReference type="EMBL" id="LGRX02008498">
    <property type="protein sequence ID" value="KAK3273402.1"/>
    <property type="molecule type" value="Genomic_DNA"/>
</dbReference>
<evidence type="ECO:0000313" key="1">
    <source>
        <dbReference type="EMBL" id="KAK3273402.1"/>
    </source>
</evidence>
<evidence type="ECO:0000313" key="2">
    <source>
        <dbReference type="Proteomes" id="UP001190700"/>
    </source>
</evidence>
<gene>
    <name evidence="1" type="ORF">CYMTET_18366</name>
</gene>
<dbReference type="Proteomes" id="UP001190700">
    <property type="component" value="Unassembled WGS sequence"/>
</dbReference>
<keyword evidence="2" id="KW-1185">Reference proteome</keyword>
<comment type="caution">
    <text evidence="1">The sequence shown here is derived from an EMBL/GenBank/DDBJ whole genome shotgun (WGS) entry which is preliminary data.</text>
</comment>
<proteinExistence type="predicted"/>
<protein>
    <submittedName>
        <fullName evidence="1">Uncharacterized protein</fullName>
    </submittedName>
</protein>
<name>A0AAE0G8K1_9CHLO</name>
<dbReference type="AlphaFoldDB" id="A0AAE0G8K1"/>
<organism evidence="1 2">
    <name type="scientific">Cymbomonas tetramitiformis</name>
    <dbReference type="NCBI Taxonomy" id="36881"/>
    <lineage>
        <taxon>Eukaryota</taxon>
        <taxon>Viridiplantae</taxon>
        <taxon>Chlorophyta</taxon>
        <taxon>Pyramimonadophyceae</taxon>
        <taxon>Pyramimonadales</taxon>
        <taxon>Pyramimonadaceae</taxon>
        <taxon>Cymbomonas</taxon>
    </lineage>
</organism>